<evidence type="ECO:0000313" key="2">
    <source>
        <dbReference type="EMBL" id="TEB32588.1"/>
    </source>
</evidence>
<organism evidence="2 3">
    <name type="scientific">Coprinellus micaceus</name>
    <name type="common">Glistening ink-cap mushroom</name>
    <name type="synonym">Coprinus micaceus</name>
    <dbReference type="NCBI Taxonomy" id="71717"/>
    <lineage>
        <taxon>Eukaryota</taxon>
        <taxon>Fungi</taxon>
        <taxon>Dikarya</taxon>
        <taxon>Basidiomycota</taxon>
        <taxon>Agaricomycotina</taxon>
        <taxon>Agaricomycetes</taxon>
        <taxon>Agaricomycetidae</taxon>
        <taxon>Agaricales</taxon>
        <taxon>Agaricineae</taxon>
        <taxon>Psathyrellaceae</taxon>
        <taxon>Coprinellus</taxon>
    </lineage>
</organism>
<feature type="compositionally biased region" description="Polar residues" evidence="1">
    <location>
        <begin position="89"/>
        <end position="100"/>
    </location>
</feature>
<dbReference type="EMBL" id="QPFP01000015">
    <property type="protein sequence ID" value="TEB32588.1"/>
    <property type="molecule type" value="Genomic_DNA"/>
</dbReference>
<name>A0A4Y7TF68_COPMI</name>
<evidence type="ECO:0000256" key="1">
    <source>
        <dbReference type="SAM" id="MobiDB-lite"/>
    </source>
</evidence>
<feature type="region of interest" description="Disordered" evidence="1">
    <location>
        <begin position="76"/>
        <end position="100"/>
    </location>
</feature>
<reference evidence="2 3" key="1">
    <citation type="journal article" date="2019" name="Nat. Ecol. Evol.">
        <title>Megaphylogeny resolves global patterns of mushroom evolution.</title>
        <authorList>
            <person name="Varga T."/>
            <person name="Krizsan K."/>
            <person name="Foldi C."/>
            <person name="Dima B."/>
            <person name="Sanchez-Garcia M."/>
            <person name="Sanchez-Ramirez S."/>
            <person name="Szollosi G.J."/>
            <person name="Szarkandi J.G."/>
            <person name="Papp V."/>
            <person name="Albert L."/>
            <person name="Andreopoulos W."/>
            <person name="Angelini C."/>
            <person name="Antonin V."/>
            <person name="Barry K.W."/>
            <person name="Bougher N.L."/>
            <person name="Buchanan P."/>
            <person name="Buyck B."/>
            <person name="Bense V."/>
            <person name="Catcheside P."/>
            <person name="Chovatia M."/>
            <person name="Cooper J."/>
            <person name="Damon W."/>
            <person name="Desjardin D."/>
            <person name="Finy P."/>
            <person name="Geml J."/>
            <person name="Haridas S."/>
            <person name="Hughes K."/>
            <person name="Justo A."/>
            <person name="Karasinski D."/>
            <person name="Kautmanova I."/>
            <person name="Kiss B."/>
            <person name="Kocsube S."/>
            <person name="Kotiranta H."/>
            <person name="LaButti K.M."/>
            <person name="Lechner B.E."/>
            <person name="Liimatainen K."/>
            <person name="Lipzen A."/>
            <person name="Lukacs Z."/>
            <person name="Mihaltcheva S."/>
            <person name="Morgado L.N."/>
            <person name="Niskanen T."/>
            <person name="Noordeloos M.E."/>
            <person name="Ohm R.A."/>
            <person name="Ortiz-Santana B."/>
            <person name="Ovrebo C."/>
            <person name="Racz N."/>
            <person name="Riley R."/>
            <person name="Savchenko A."/>
            <person name="Shiryaev A."/>
            <person name="Soop K."/>
            <person name="Spirin V."/>
            <person name="Szebenyi C."/>
            <person name="Tomsovsky M."/>
            <person name="Tulloss R.E."/>
            <person name="Uehling J."/>
            <person name="Grigoriev I.V."/>
            <person name="Vagvolgyi C."/>
            <person name="Papp T."/>
            <person name="Martin F.M."/>
            <person name="Miettinen O."/>
            <person name="Hibbett D.S."/>
            <person name="Nagy L.G."/>
        </authorList>
    </citation>
    <scope>NUCLEOTIDE SEQUENCE [LARGE SCALE GENOMIC DNA]</scope>
    <source>
        <strain evidence="2 3">FP101781</strain>
    </source>
</reference>
<sequence length="200" mass="22680">MRMPSIELMHALQLATQSLPGALSPRLREFAWYHATDALLVFGREFSKLLAPHMNLFLGENVRYLEADNVSQTDPPSPLSCHRFIDKTPPTSTKRPHSSACSQTRIRSPDICHRLGRIGESFLHRCTSIPHPPLRRRCRSSKNSKSCHFLMRREPFSVSDLNPTAEGFPSLQNLELATESFNAHLILPHLGSVNRIETFE</sequence>
<gene>
    <name evidence="2" type="ORF">FA13DRAFT_261958</name>
</gene>
<comment type="caution">
    <text evidence="2">The sequence shown here is derived from an EMBL/GenBank/DDBJ whole genome shotgun (WGS) entry which is preliminary data.</text>
</comment>
<dbReference type="AlphaFoldDB" id="A0A4Y7TF68"/>
<dbReference type="OrthoDB" id="2663142at2759"/>
<protein>
    <submittedName>
        <fullName evidence="2">Uncharacterized protein</fullName>
    </submittedName>
</protein>
<dbReference type="Proteomes" id="UP000298030">
    <property type="component" value="Unassembled WGS sequence"/>
</dbReference>
<evidence type="ECO:0000313" key="3">
    <source>
        <dbReference type="Proteomes" id="UP000298030"/>
    </source>
</evidence>
<proteinExistence type="predicted"/>
<accession>A0A4Y7TF68</accession>
<keyword evidence="3" id="KW-1185">Reference proteome</keyword>